<evidence type="ECO:0000256" key="2">
    <source>
        <dbReference type="SAM" id="SignalP"/>
    </source>
</evidence>
<evidence type="ECO:0000313" key="3">
    <source>
        <dbReference type="EMBL" id="CAG6774151.1"/>
    </source>
</evidence>
<keyword evidence="2" id="KW-0732">Signal</keyword>
<dbReference type="EMBL" id="HBUF01593786">
    <property type="protein sequence ID" value="CAG6774151.1"/>
    <property type="molecule type" value="Transcribed_RNA"/>
</dbReference>
<reference evidence="3" key="1">
    <citation type="submission" date="2021-05" db="EMBL/GenBank/DDBJ databases">
        <authorList>
            <person name="Alioto T."/>
            <person name="Alioto T."/>
            <person name="Gomez Garrido J."/>
        </authorList>
    </citation>
    <scope>NUCLEOTIDE SEQUENCE</scope>
</reference>
<organism evidence="3">
    <name type="scientific">Cacopsylla melanoneura</name>
    <dbReference type="NCBI Taxonomy" id="428564"/>
    <lineage>
        <taxon>Eukaryota</taxon>
        <taxon>Metazoa</taxon>
        <taxon>Ecdysozoa</taxon>
        <taxon>Arthropoda</taxon>
        <taxon>Hexapoda</taxon>
        <taxon>Insecta</taxon>
        <taxon>Pterygota</taxon>
        <taxon>Neoptera</taxon>
        <taxon>Paraneoptera</taxon>
        <taxon>Hemiptera</taxon>
        <taxon>Sternorrhyncha</taxon>
        <taxon>Psylloidea</taxon>
        <taxon>Psyllidae</taxon>
        <taxon>Psyllinae</taxon>
        <taxon>Cacopsylla</taxon>
    </lineage>
</organism>
<name>A0A8D9AZ94_9HEMI</name>
<accession>A0A8D9AZ94</accession>
<protein>
    <submittedName>
        <fullName evidence="3">Uncharacterized protein PFB0460c</fullName>
    </submittedName>
</protein>
<dbReference type="SUPFAM" id="SSF58104">
    <property type="entry name" value="Methyl-accepting chemotaxis protein (MCP) signaling domain"/>
    <property type="match status" value="1"/>
</dbReference>
<evidence type="ECO:0000256" key="1">
    <source>
        <dbReference type="SAM" id="MobiDB-lite"/>
    </source>
</evidence>
<dbReference type="AlphaFoldDB" id="A0A8D9AZ94"/>
<feature type="chain" id="PRO_5034540188" evidence="2">
    <location>
        <begin position="20"/>
        <end position="283"/>
    </location>
</feature>
<feature type="compositionally biased region" description="Low complexity" evidence="1">
    <location>
        <begin position="210"/>
        <end position="283"/>
    </location>
</feature>
<proteinExistence type="predicted"/>
<sequence length="283" mass="33143">MVGGFFALLLVGSVCTLEAQEHHENNIVENMEDRTESGDVDETTQRPARLNNILVWGIGHRDHEDIMEIVKAIGERLGIEEPLKEVVSAYRYYSNRTPRPICVRMVNNAAKGKWIIMYRKSRLWKDKIYLEEHLTKNVQLLSGQTRIWAKNKHYAHTWTWNSRVYYRKNYNDPTKYRVLNIRHLLRLQTNEKLAEMVERRLDNRTKRNNTHNTINNTHNTTNNTHNTTNNTHNTTNNTHNTTNNTHNTTNNTHNTTNNTHNTTNNTHNTTNNTHNTTNNTHNS</sequence>
<feature type="region of interest" description="Disordered" evidence="1">
    <location>
        <begin position="201"/>
        <end position="283"/>
    </location>
</feature>
<feature type="signal peptide" evidence="2">
    <location>
        <begin position="1"/>
        <end position="19"/>
    </location>
</feature>